<dbReference type="AlphaFoldDB" id="A0A964E6A7"/>
<dbReference type="GO" id="GO:0070566">
    <property type="term" value="F:adenylyltransferase activity"/>
    <property type="evidence" value="ECO:0007669"/>
    <property type="project" value="TreeGrafter"/>
</dbReference>
<accession>A0A964E6A7</accession>
<feature type="domain" description="AMP-dependent synthetase/ligase" evidence="2">
    <location>
        <begin position="32"/>
        <end position="424"/>
    </location>
</feature>
<comment type="caution">
    <text evidence="3">The sequence shown here is derived from an EMBL/GenBank/DDBJ whole genome shotgun (WGS) entry which is preliminary data.</text>
</comment>
<dbReference type="GO" id="GO:0006633">
    <property type="term" value="P:fatty acid biosynthetic process"/>
    <property type="evidence" value="ECO:0007669"/>
    <property type="project" value="TreeGrafter"/>
</dbReference>
<evidence type="ECO:0000313" key="3">
    <source>
        <dbReference type="EMBL" id="MCB8883366.1"/>
    </source>
</evidence>
<dbReference type="GO" id="GO:0005886">
    <property type="term" value="C:plasma membrane"/>
    <property type="evidence" value="ECO:0007669"/>
    <property type="project" value="TreeGrafter"/>
</dbReference>
<gene>
    <name evidence="3" type="ORF">ACELLULO517_24170</name>
</gene>
<organism evidence="3 4">
    <name type="scientific">Acidisoma cellulosilyticum</name>
    <dbReference type="NCBI Taxonomy" id="2802395"/>
    <lineage>
        <taxon>Bacteria</taxon>
        <taxon>Pseudomonadati</taxon>
        <taxon>Pseudomonadota</taxon>
        <taxon>Alphaproteobacteria</taxon>
        <taxon>Acetobacterales</taxon>
        <taxon>Acidocellaceae</taxon>
        <taxon>Acidisoma</taxon>
    </lineage>
</organism>
<protein>
    <submittedName>
        <fullName evidence="3">AMP-binding protein</fullName>
    </submittedName>
</protein>
<dbReference type="Pfam" id="PF00501">
    <property type="entry name" value="AMP-binding"/>
    <property type="match status" value="1"/>
</dbReference>
<proteinExistence type="inferred from homology"/>
<name>A0A964E6A7_9PROT</name>
<dbReference type="EMBL" id="JAESVA010000013">
    <property type="protein sequence ID" value="MCB8883366.1"/>
    <property type="molecule type" value="Genomic_DNA"/>
</dbReference>
<dbReference type="PANTHER" id="PTHR22754:SF32">
    <property type="entry name" value="DISCO-INTERACTING PROTEIN 2"/>
    <property type="match status" value="1"/>
</dbReference>
<dbReference type="Gene3D" id="3.30.300.30">
    <property type="match status" value="1"/>
</dbReference>
<dbReference type="SUPFAM" id="SSF56801">
    <property type="entry name" value="Acetyl-CoA synthetase-like"/>
    <property type="match status" value="1"/>
</dbReference>
<dbReference type="InterPro" id="IPR000873">
    <property type="entry name" value="AMP-dep_synth/lig_dom"/>
</dbReference>
<dbReference type="Proteomes" id="UP000721844">
    <property type="component" value="Unassembled WGS sequence"/>
</dbReference>
<sequence>MALAAEPSVLAERAPADLLCNAPNIAAVLAMRAASAPDKPAVILELQDLPAQVLTYGTLCEQSQCFAAGYRDLGLPRGSIVIIMLGSHISLPASFFGAIMAGMVPTLFPPASQKINPALFWQAQAATFERIGASLIVTSAADAADLARLVPGLATPVLDIAAVPAASPDPVVDPATPDEIACLQHSSGTTGAKKGVILTHGMLMRSVASLAAALRMTEDDIIVSWLPLYHDMGLINCLFLPILLGLTTVHLNPFEWVASPPLLLEAIGRHRATLCWMPNFAFHHLIRTTPRQARYDLSSLRALIDAAEPCKPETLARFAERYGEHGLRPLALQVGYGMAENVCIATQTDLDAVPRTVTAGMNGYTLDGVIRPPAQDEATVQFLSCGKAIPGTHLRILDAGLAPLPDGRVGQIAVTSDYLFSGYFKQNLKPGTLVDGWYMSGDLGFMLDGELYVAGRSDDLLIVNGRNLYAHDVEFAINNATTVKPGRCVAVGPFSARLGSQTLVVIAETTDEDVVNRKALASNIRDLIYSIFGVVTHDVSVRSPGWLIKTTSGKISREANLRLYLEERPIA</sequence>
<dbReference type="InterPro" id="IPR045851">
    <property type="entry name" value="AMP-bd_C_sf"/>
</dbReference>
<dbReference type="InterPro" id="IPR042099">
    <property type="entry name" value="ANL_N_sf"/>
</dbReference>
<evidence type="ECO:0000259" key="2">
    <source>
        <dbReference type="Pfam" id="PF00501"/>
    </source>
</evidence>
<dbReference type="PANTHER" id="PTHR22754">
    <property type="entry name" value="DISCO-INTERACTING PROTEIN 2 DIP2 -RELATED"/>
    <property type="match status" value="1"/>
</dbReference>
<evidence type="ECO:0000256" key="1">
    <source>
        <dbReference type="ARBA" id="ARBA00006432"/>
    </source>
</evidence>
<evidence type="ECO:0000313" key="4">
    <source>
        <dbReference type="Proteomes" id="UP000721844"/>
    </source>
</evidence>
<comment type="similarity">
    <text evidence="1">Belongs to the ATP-dependent AMP-binding enzyme family.</text>
</comment>
<keyword evidence="4" id="KW-1185">Reference proteome</keyword>
<dbReference type="Gene3D" id="3.40.50.12780">
    <property type="entry name" value="N-terminal domain of ligase-like"/>
    <property type="match status" value="1"/>
</dbReference>
<dbReference type="RefSeq" id="WP_227310024.1">
    <property type="nucleotide sequence ID" value="NZ_JAESVA010000013.1"/>
</dbReference>
<reference evidence="3 4" key="1">
    <citation type="journal article" date="2021" name="Microorganisms">
        <title>Acidisoma silvae sp. nov. and Acidisomacellulosilytica sp. nov., Two Acidophilic Bacteria Isolated from Decaying Wood, Hydrolyzing Cellulose and Producing Poly-3-hydroxybutyrate.</title>
        <authorList>
            <person name="Mieszkin S."/>
            <person name="Pouder E."/>
            <person name="Uroz S."/>
            <person name="Simon-Colin C."/>
            <person name="Alain K."/>
        </authorList>
    </citation>
    <scope>NUCLEOTIDE SEQUENCE [LARGE SCALE GENOMIC DNA]</scope>
    <source>
        <strain evidence="3 4">HW T5.17</strain>
    </source>
</reference>